<evidence type="ECO:0000313" key="3">
    <source>
        <dbReference type="Proteomes" id="UP000315750"/>
    </source>
</evidence>
<accession>A0A518AL52</accession>
<dbReference type="Proteomes" id="UP000315750">
    <property type="component" value="Chromosome"/>
</dbReference>
<protein>
    <submittedName>
        <fullName evidence="2">Uncharacterized protein</fullName>
    </submittedName>
</protein>
<sequence>MTDNIDLLKDIEGRHSQLLSELDALNDRIEAVLAENTTRTEQ</sequence>
<reference evidence="2 3" key="1">
    <citation type="submission" date="2019-02" db="EMBL/GenBank/DDBJ databases">
        <title>Deep-cultivation of Planctomycetes and their phenomic and genomic characterization uncovers novel biology.</title>
        <authorList>
            <person name="Wiegand S."/>
            <person name="Jogler M."/>
            <person name="Boedeker C."/>
            <person name="Pinto D."/>
            <person name="Vollmers J."/>
            <person name="Rivas-Marin E."/>
            <person name="Kohn T."/>
            <person name="Peeters S.H."/>
            <person name="Heuer A."/>
            <person name="Rast P."/>
            <person name="Oberbeckmann S."/>
            <person name="Bunk B."/>
            <person name="Jeske O."/>
            <person name="Meyerdierks A."/>
            <person name="Storesund J.E."/>
            <person name="Kallscheuer N."/>
            <person name="Luecker S."/>
            <person name="Lage O.M."/>
            <person name="Pohl T."/>
            <person name="Merkel B.J."/>
            <person name="Hornburger P."/>
            <person name="Mueller R.-W."/>
            <person name="Bruemmer F."/>
            <person name="Labrenz M."/>
            <person name="Spormann A.M."/>
            <person name="Op den Camp H."/>
            <person name="Overmann J."/>
            <person name="Amann R."/>
            <person name="Jetten M.S.M."/>
            <person name="Mascher T."/>
            <person name="Medema M.H."/>
            <person name="Devos D.P."/>
            <person name="Kaster A.-K."/>
            <person name="Ovreas L."/>
            <person name="Rohde M."/>
            <person name="Galperin M.Y."/>
            <person name="Jogler C."/>
        </authorList>
    </citation>
    <scope>NUCLEOTIDE SEQUENCE [LARGE SCALE GENOMIC DNA]</scope>
    <source>
        <strain evidence="2 3">Pan181</strain>
    </source>
</reference>
<feature type="coiled-coil region" evidence="1">
    <location>
        <begin position="8"/>
        <end position="35"/>
    </location>
</feature>
<dbReference type="AlphaFoldDB" id="A0A518AL52"/>
<gene>
    <name evidence="2" type="ORF">Pan181_16520</name>
</gene>
<name>A0A518AL52_9BACT</name>
<organism evidence="2 3">
    <name type="scientific">Aeoliella mucimassa</name>
    <dbReference type="NCBI Taxonomy" id="2527972"/>
    <lineage>
        <taxon>Bacteria</taxon>
        <taxon>Pseudomonadati</taxon>
        <taxon>Planctomycetota</taxon>
        <taxon>Planctomycetia</taxon>
        <taxon>Pirellulales</taxon>
        <taxon>Lacipirellulaceae</taxon>
        <taxon>Aeoliella</taxon>
    </lineage>
</organism>
<dbReference type="EMBL" id="CP036278">
    <property type="protein sequence ID" value="QDU55463.1"/>
    <property type="molecule type" value="Genomic_DNA"/>
</dbReference>
<keyword evidence="1" id="KW-0175">Coiled coil</keyword>
<evidence type="ECO:0000256" key="1">
    <source>
        <dbReference type="SAM" id="Coils"/>
    </source>
</evidence>
<dbReference type="KEGG" id="amuc:Pan181_16520"/>
<proteinExistence type="predicted"/>
<evidence type="ECO:0000313" key="2">
    <source>
        <dbReference type="EMBL" id="QDU55463.1"/>
    </source>
</evidence>
<keyword evidence="3" id="KW-1185">Reference proteome</keyword>